<feature type="binding site" evidence="11">
    <location>
        <begin position="872"/>
        <end position="873"/>
    </location>
    <ligand>
        <name>S-adenosyl-L-methionine</name>
        <dbReference type="ChEBI" id="CHEBI:59789"/>
    </ligand>
</feature>
<dbReference type="GO" id="GO:0005829">
    <property type="term" value="C:cytosol"/>
    <property type="evidence" value="ECO:0007669"/>
    <property type="project" value="TreeGrafter"/>
</dbReference>
<evidence type="ECO:0000256" key="8">
    <source>
        <dbReference type="ARBA" id="ARBA00023285"/>
    </source>
</evidence>
<comment type="cofactor">
    <cofactor evidence="9 10">
        <name>methylcob(III)alamin</name>
        <dbReference type="ChEBI" id="CHEBI:28115"/>
    </cofactor>
</comment>
<dbReference type="EC" id="2.1.1.13" evidence="9"/>
<dbReference type="Pfam" id="PF00809">
    <property type="entry name" value="Pterin_bind"/>
    <property type="match status" value="1"/>
</dbReference>
<evidence type="ECO:0000256" key="11">
    <source>
        <dbReference type="PIRSR" id="PIRSR000381-2"/>
    </source>
</evidence>
<dbReference type="Gene3D" id="3.20.20.20">
    <property type="entry name" value="Dihydropteroate synthase-like"/>
    <property type="match status" value="1"/>
</dbReference>
<dbReference type="InterPro" id="IPR006158">
    <property type="entry name" value="Cobalamin-bd"/>
</dbReference>
<dbReference type="SUPFAM" id="SSF47644">
    <property type="entry name" value="Methionine synthase domain"/>
    <property type="match status" value="1"/>
</dbReference>
<dbReference type="PROSITE" id="PS50974">
    <property type="entry name" value="ADOMET_ACTIVATION"/>
    <property type="match status" value="1"/>
</dbReference>
<evidence type="ECO:0000256" key="2">
    <source>
        <dbReference type="ARBA" id="ARBA00022603"/>
    </source>
</evidence>
<dbReference type="InterPro" id="IPR000489">
    <property type="entry name" value="Pterin-binding_dom"/>
</dbReference>
<dbReference type="InterPro" id="IPR037010">
    <property type="entry name" value="VitB12-dep_Met_synth_activ_sf"/>
</dbReference>
<keyword evidence="5 9" id="KW-0949">S-adenosyl-L-methionine</keyword>
<feature type="binding site" evidence="11">
    <location>
        <position position="478"/>
    </location>
    <ligand>
        <name>methylcob(III)alamin</name>
        <dbReference type="ChEBI" id="CHEBI:28115"/>
    </ligand>
</feature>
<dbReference type="PIRSF" id="PIRSF000381">
    <property type="entry name" value="MetH"/>
    <property type="match status" value="1"/>
</dbReference>
<proteinExistence type="inferred from homology"/>
<dbReference type="GO" id="GO:0032259">
    <property type="term" value="P:methylation"/>
    <property type="evidence" value="ECO:0007669"/>
    <property type="project" value="UniProtKB-KW"/>
</dbReference>
<comment type="catalytic activity">
    <reaction evidence="9">
        <text>(6S)-5-methyl-5,6,7,8-tetrahydrofolate + L-homocysteine = (6S)-5,6,7,8-tetrahydrofolate + L-methionine</text>
        <dbReference type="Rhea" id="RHEA:11172"/>
        <dbReference type="ChEBI" id="CHEBI:18608"/>
        <dbReference type="ChEBI" id="CHEBI:57453"/>
        <dbReference type="ChEBI" id="CHEBI:57844"/>
        <dbReference type="ChEBI" id="CHEBI:58199"/>
        <dbReference type="EC" id="2.1.1.13"/>
    </reaction>
</comment>
<feature type="binding site" evidence="11">
    <location>
        <position position="538"/>
    </location>
    <ligand>
        <name>methylcob(III)alamin</name>
        <dbReference type="ChEBI" id="CHEBI:28115"/>
    </ligand>
</feature>
<dbReference type="SUPFAM" id="SSF51717">
    <property type="entry name" value="Dihydropteroate synthetase-like"/>
    <property type="match status" value="1"/>
</dbReference>
<dbReference type="Gene3D" id="3.10.196.10">
    <property type="entry name" value="Vitamin B12-dependent methionine synthase, activation domain"/>
    <property type="match status" value="1"/>
</dbReference>
<comment type="cofactor">
    <cofactor evidence="9">
        <name>Zn(2+)</name>
        <dbReference type="ChEBI" id="CHEBI:29105"/>
    </cofactor>
</comment>
<dbReference type="FunFam" id="3.20.20.20:FF:000002">
    <property type="entry name" value="Methionine synthase"/>
    <property type="match status" value="1"/>
</dbReference>
<evidence type="ECO:0000256" key="7">
    <source>
        <dbReference type="ARBA" id="ARBA00022737"/>
    </source>
</evidence>
<dbReference type="Gene3D" id="1.10.288.10">
    <property type="entry name" value="Cobalamin-dependent Methionine Synthase, domain 2"/>
    <property type="match status" value="1"/>
</dbReference>
<dbReference type="OMA" id="ADCIAMS"/>
<keyword evidence="9" id="KW-0486">Methionine biosynthesis</keyword>
<dbReference type="PANTHER" id="PTHR45833">
    <property type="entry name" value="METHIONINE SYNTHASE"/>
    <property type="match status" value="1"/>
</dbReference>
<dbReference type="Gene3D" id="3.40.50.280">
    <property type="entry name" value="Cobalamin-binding domain"/>
    <property type="match status" value="1"/>
</dbReference>
<evidence type="ECO:0000256" key="6">
    <source>
        <dbReference type="ARBA" id="ARBA00022723"/>
    </source>
</evidence>
<dbReference type="InterPro" id="IPR011822">
    <property type="entry name" value="MetH"/>
</dbReference>
<dbReference type="GO" id="GO:0031419">
    <property type="term" value="F:cobalamin binding"/>
    <property type="evidence" value="ECO:0007669"/>
    <property type="project" value="UniProtKB-UniRule"/>
</dbReference>
<sequence length="905" mass="99407">MTDHTMRLAGLEPFNVTSGTLFINVGERTNVTGSKAFARMILNGQFDEALAVARQQVENGAQVIDVNMDEAMLDSKAAMVRFLNLIASEPDIARVPIMIDSSKWDVIEAGLKCVQGKAIVNSISLKEGKEAFVHHAKLIRRYGAAAVVMAFDEAGQADTLARKTEICKRSYDVLVNEVGFAPEDIVFDPNIFAVATGIDEHNNYAVDFIEATRWIKRNLPYAKVSGGVSNVSFSFRGNDPVREAIHTVFLYHAIQAGMDMGIVNAGQLGVYAELDAELRERVEDVILNRRDDSTDRLLEIADKFKTGAAKKEENLEWRSQPVEKRLAHALVHGITNFIVEDTEEARAKIAAAGGRPINVIEGPLMDGMNIVGDLFGQGKMFLPQVVKSARVMKQAVAHLIPFIEEEKRLLAQAGGDVRAKGKIVIATVKGDVHDIGKNIVSVVLQCNNFEVVNMGVMVPCNEILAKAKVEGADIVGLSGLITPSLEEMAYVASEMQRDDYFRVKKIPLLIGGATTSRVHTAVKIAPHYEGPVVYVPDASRSVSVASNLLSDEGATKYLDELKADYERIRAQHANKKALPLVTLAEARANKTKIDWARYTSVKPKFIGRRMFKNYDLNELANYIDWGPFFQTWDLAGPYPAILNDEIVGESARRVFSDAKSMLARLIQGRWLTANGVIALLPANTVGDDDIEIYTDDTRAEVLLTWHNLRQQSVRPVVDGVMRPNRSLADFIAPKDSGVADYIGMFAVTAGIGVDAKEKQFLADHDDYSAIMLKALADRLAEAFAEAMHARVRRELWGYAATEQLDNDALIAEQYAGIRPAPGYPACPDHLVKRAMFEALHTDEIGMSVTDSLAMLPAASVSGFYLAHPDSTYFSVGKIGQDQLEDFARRTALSKADAERALAPLL</sequence>
<comment type="pathway">
    <text evidence="9">Amino-acid biosynthesis; L-methionine biosynthesis via de novo pathway; L-methionine from L-homocysteine (MetH route): step 1/1.</text>
</comment>
<dbReference type="GO" id="GO:0050667">
    <property type="term" value="P:homocysteine metabolic process"/>
    <property type="evidence" value="ECO:0007669"/>
    <property type="project" value="TreeGrafter"/>
</dbReference>
<feature type="binding site" evidence="11">
    <location>
        <begin position="430"/>
        <end position="434"/>
    </location>
    <ligand>
        <name>methylcob(III)alamin</name>
        <dbReference type="ChEBI" id="CHEBI:28115"/>
    </ligand>
</feature>
<dbReference type="InterPro" id="IPR004223">
    <property type="entry name" value="VitB12-dep_Met_synth_activ_dom"/>
</dbReference>
<feature type="binding site" evidence="11">
    <location>
        <position position="818"/>
    </location>
    <ligand>
        <name>S-adenosyl-L-methionine</name>
        <dbReference type="ChEBI" id="CHEBI:59789"/>
    </ligand>
</feature>
<keyword evidence="6 9" id="KW-0479">Metal-binding</keyword>
<evidence type="ECO:0000313" key="13">
    <source>
        <dbReference type="Proteomes" id="UP000030475"/>
    </source>
</evidence>
<comment type="similarity">
    <text evidence="1">Belongs to the vitamin-B12 dependent methionine synthase family.</text>
</comment>
<keyword evidence="9" id="KW-0862">Zinc</keyword>
<protein>
    <recommendedName>
        <fullName evidence="9">Methionine synthase</fullName>
        <ecNumber evidence="9">2.1.1.13</ecNumber>
    </recommendedName>
    <alternativeName>
        <fullName evidence="9">5-methyltetrahydrofolate--homocysteine methyltransferase</fullName>
    </alternativeName>
</protein>
<evidence type="ECO:0000256" key="10">
    <source>
        <dbReference type="PIRSR" id="PIRSR000381-1"/>
    </source>
</evidence>
<keyword evidence="4 9" id="KW-0808">Transferase</keyword>
<dbReference type="GO" id="GO:0046653">
    <property type="term" value="P:tetrahydrofolate metabolic process"/>
    <property type="evidence" value="ECO:0007669"/>
    <property type="project" value="TreeGrafter"/>
</dbReference>
<dbReference type="AlphaFoldDB" id="A0A095PDQ8"/>
<keyword evidence="7" id="KW-0677">Repeat</keyword>
<evidence type="ECO:0000256" key="3">
    <source>
        <dbReference type="ARBA" id="ARBA00022628"/>
    </source>
</evidence>
<dbReference type="PROSITE" id="PS51337">
    <property type="entry name" value="B12_BINDING_NTER"/>
    <property type="match status" value="1"/>
</dbReference>
<dbReference type="EMBL" id="JQIM01000010">
    <property type="protein sequence ID" value="KGX06038.1"/>
    <property type="molecule type" value="Genomic_DNA"/>
</dbReference>
<feature type="binding site" evidence="11">
    <location>
        <position position="624"/>
    </location>
    <ligand>
        <name>S-adenosyl-L-methionine</name>
        <dbReference type="ChEBI" id="CHEBI:59789"/>
    </ligand>
</feature>
<dbReference type="GeneID" id="93058902"/>
<dbReference type="SMART" id="SM01018">
    <property type="entry name" value="B12-binding_2"/>
    <property type="match status" value="1"/>
</dbReference>
<comment type="domain">
    <text evidence="9">Modular enzyme with four functionally distinct domains. The isolated Hcy-binding domain catalyzes methyl transfer from free methylcobalamin to homocysteine. The Hcy-binding domain in association with the pterin-binding domain catalyzes the methylation of cob(I)alamin by methyltetrahydrofolate and the methylation of homocysteine. The B12-binding domain binds the cofactor. The AdoMet activation domain binds S-adenosyl-L-methionine. Under aerobic conditions cob(I)alamin can be converted to inactive cob(II)alamin. Reductive methylation by S-adenosyl-L-methionine and flavodoxin regenerates methylcobalamin.</text>
</comment>
<dbReference type="Pfam" id="PF02965">
    <property type="entry name" value="Met_synt_B12"/>
    <property type="match status" value="1"/>
</dbReference>
<name>A0A095PDQ8_BURPE</name>
<dbReference type="SUPFAM" id="SSF56507">
    <property type="entry name" value="Methionine synthase activation domain-like"/>
    <property type="match status" value="1"/>
</dbReference>
<keyword evidence="9" id="KW-0028">Amino-acid biosynthesis</keyword>
<dbReference type="FunFam" id="1.10.1240.10:FF:000001">
    <property type="entry name" value="Methionine synthase"/>
    <property type="match status" value="1"/>
</dbReference>
<evidence type="ECO:0000313" key="12">
    <source>
        <dbReference type="EMBL" id="KGX06038.1"/>
    </source>
</evidence>
<gene>
    <name evidence="12" type="primary">metH</name>
    <name evidence="12" type="ORF">Y036_1593</name>
</gene>
<evidence type="ECO:0000256" key="4">
    <source>
        <dbReference type="ARBA" id="ARBA00022679"/>
    </source>
</evidence>
<dbReference type="Pfam" id="PF02607">
    <property type="entry name" value="B12-binding_2"/>
    <property type="match status" value="1"/>
</dbReference>
<dbReference type="InterPro" id="IPR003759">
    <property type="entry name" value="Cbl-bd_cap"/>
</dbReference>
<dbReference type="NCBIfam" id="NF007024">
    <property type="entry name" value="PRK09490.1"/>
    <property type="match status" value="1"/>
</dbReference>
<dbReference type="NCBIfam" id="TIGR02082">
    <property type="entry name" value="metH"/>
    <property type="match status" value="1"/>
</dbReference>
<dbReference type="GO" id="GO:0008705">
    <property type="term" value="F:methionine synthase activity"/>
    <property type="evidence" value="ECO:0007669"/>
    <property type="project" value="UniProtKB-UniRule"/>
</dbReference>
<keyword evidence="2 9" id="KW-0489">Methyltransferase</keyword>
<dbReference type="PROSITE" id="PS50972">
    <property type="entry name" value="PTERIN_BINDING"/>
    <property type="match status" value="1"/>
</dbReference>
<dbReference type="PROSITE" id="PS51332">
    <property type="entry name" value="B12_BINDING"/>
    <property type="match status" value="1"/>
</dbReference>
<dbReference type="RefSeq" id="WP_004197743.1">
    <property type="nucleotide sequence ID" value="NZ_AP028071.1"/>
</dbReference>
<dbReference type="InterPro" id="IPR036594">
    <property type="entry name" value="Meth_synthase_dom"/>
</dbReference>
<keyword evidence="3 9" id="KW-0846">Cobalamin</keyword>
<evidence type="ECO:0000256" key="1">
    <source>
        <dbReference type="ARBA" id="ARBA00010398"/>
    </source>
</evidence>
<accession>A0A095PDQ8</accession>
<organism evidence="12 13">
    <name type="scientific">Burkholderia pseudomallei</name>
    <name type="common">Pseudomonas pseudomallei</name>
    <dbReference type="NCBI Taxonomy" id="28450"/>
    <lineage>
        <taxon>Bacteria</taxon>
        <taxon>Pseudomonadati</taxon>
        <taxon>Pseudomonadota</taxon>
        <taxon>Betaproteobacteria</taxon>
        <taxon>Burkholderiales</taxon>
        <taxon>Burkholderiaceae</taxon>
        <taxon>Burkholderia</taxon>
        <taxon>pseudomallei group</taxon>
    </lineage>
</organism>
<dbReference type="SUPFAM" id="SSF52242">
    <property type="entry name" value="Cobalamin (vitamin B12)-binding domain"/>
    <property type="match status" value="1"/>
</dbReference>
<dbReference type="Pfam" id="PF02310">
    <property type="entry name" value="B12-binding"/>
    <property type="match status" value="1"/>
</dbReference>
<dbReference type="InterPro" id="IPR033706">
    <property type="entry name" value="Met_synthase_B12-bd"/>
</dbReference>
<dbReference type="PANTHER" id="PTHR45833:SF1">
    <property type="entry name" value="METHIONINE SYNTHASE"/>
    <property type="match status" value="1"/>
</dbReference>
<evidence type="ECO:0000256" key="9">
    <source>
        <dbReference type="PIRNR" id="PIRNR000381"/>
    </source>
</evidence>
<evidence type="ECO:0000256" key="5">
    <source>
        <dbReference type="ARBA" id="ARBA00022691"/>
    </source>
</evidence>
<dbReference type="InterPro" id="IPR050554">
    <property type="entry name" value="Met_Synthase/Corrinoid"/>
</dbReference>
<dbReference type="OrthoDB" id="9803687at2"/>
<comment type="caution">
    <text evidence="12">The sequence shown here is derived from an EMBL/GenBank/DDBJ whole genome shotgun (WGS) entry which is preliminary data.</text>
</comment>
<feature type="binding site" description="axial binding residue" evidence="10">
    <location>
        <position position="433"/>
    </location>
    <ligand>
        <name>methylcob(III)alamin</name>
        <dbReference type="ChEBI" id="CHEBI:28115"/>
    </ligand>
    <ligandPart>
        <name>Co</name>
        <dbReference type="ChEBI" id="CHEBI:27638"/>
    </ligandPart>
</feature>
<reference evidence="12 13" key="1">
    <citation type="submission" date="2014-08" db="EMBL/GenBank/DDBJ databases">
        <authorList>
            <person name="Bunnell A."/>
            <person name="Chain P.S."/>
            <person name="Chertkov O."/>
            <person name="Currie B.J."/>
            <person name="Daligault H.E."/>
            <person name="Davenport K.W."/>
            <person name="Davis C."/>
            <person name="Gleasner C.D."/>
            <person name="Johnson S.L."/>
            <person name="Kaestli M."/>
            <person name="Koren S."/>
            <person name="Kunde Y.A."/>
            <person name="Mayo M."/>
            <person name="McMurry K.K."/>
            <person name="Price E.P."/>
            <person name="Reitenga K.G."/>
            <person name="Robison R."/>
            <person name="Rosovitz M.J."/>
            <person name="Sarovich D.S."/>
            <person name="Teshima H."/>
        </authorList>
    </citation>
    <scope>NUCLEOTIDE SEQUENCE [LARGE SCALE GENOMIC DNA]</scope>
    <source>
        <strain evidence="12 13">MSHR44</strain>
    </source>
</reference>
<dbReference type="Proteomes" id="UP000030475">
    <property type="component" value="Unassembled WGS sequence"/>
</dbReference>
<feature type="binding site" evidence="11">
    <location>
        <position position="482"/>
    </location>
    <ligand>
        <name>methylcob(III)alamin</name>
        <dbReference type="ChEBI" id="CHEBI:28115"/>
    </ligand>
</feature>
<dbReference type="Gene3D" id="1.10.1240.10">
    <property type="entry name" value="Methionine synthase domain"/>
    <property type="match status" value="1"/>
</dbReference>
<feature type="binding site" evidence="11">
    <location>
        <position position="361"/>
    </location>
    <ligand>
        <name>methylcob(III)alamin</name>
        <dbReference type="ChEBI" id="CHEBI:28115"/>
    </ligand>
</feature>
<dbReference type="CDD" id="cd02069">
    <property type="entry name" value="methionine_synthase_B12_BD"/>
    <property type="match status" value="1"/>
</dbReference>
<dbReference type="KEGG" id="but:X994_2313"/>
<dbReference type="InterPro" id="IPR036724">
    <property type="entry name" value="Cobalamin-bd_sf"/>
</dbReference>
<keyword evidence="8 9" id="KW-0170">Cobalt</keyword>
<dbReference type="CDD" id="cd00740">
    <property type="entry name" value="MeTr"/>
    <property type="match status" value="1"/>
</dbReference>
<dbReference type="GO" id="GO:0008270">
    <property type="term" value="F:zinc ion binding"/>
    <property type="evidence" value="ECO:0007669"/>
    <property type="project" value="UniProtKB-UniRule"/>
</dbReference>
<comment type="function">
    <text evidence="9">Catalyzes the transfer of a methyl group from methyl-cobalamin to homocysteine, yielding enzyme-bound cob(I)alamin and methionine. Subsequently, remethylates the cofactor using methyltetrahydrofolate.</text>
</comment>
<dbReference type="InterPro" id="IPR011005">
    <property type="entry name" value="Dihydropteroate_synth-like_sf"/>
</dbReference>
<dbReference type="eggNOG" id="COG1410">
    <property type="taxonomic scope" value="Bacteria"/>
</dbReference>